<dbReference type="RefSeq" id="WP_124541206.1">
    <property type="nucleotide sequence ID" value="NZ_QUSW01000004.1"/>
</dbReference>
<comment type="caution">
    <text evidence="1">The sequence shown here is derived from an EMBL/GenBank/DDBJ whole genome shotgun (WGS) entry which is preliminary data.</text>
</comment>
<dbReference type="OrthoDB" id="9909048at2"/>
<organism evidence="1 2">
    <name type="scientific">Piscinibacter terrae</name>
    <dbReference type="NCBI Taxonomy" id="2496871"/>
    <lineage>
        <taxon>Bacteria</taxon>
        <taxon>Pseudomonadati</taxon>
        <taxon>Pseudomonadota</taxon>
        <taxon>Betaproteobacteria</taxon>
        <taxon>Burkholderiales</taxon>
        <taxon>Sphaerotilaceae</taxon>
        <taxon>Piscinibacter</taxon>
    </lineage>
</organism>
<protein>
    <submittedName>
        <fullName evidence="1">Uncharacterized protein</fullName>
    </submittedName>
</protein>
<reference evidence="1 2" key="2">
    <citation type="submission" date="2018-12" db="EMBL/GenBank/DDBJ databases">
        <title>Rhizobacter gummiphilus sp. nov., a rubber-degrading bacterium isolated from the soil of a botanical garden in Japan.</title>
        <authorList>
            <person name="Shunsuke S.S."/>
        </authorList>
    </citation>
    <scope>NUCLEOTIDE SEQUENCE [LARGE SCALE GENOMIC DNA]</scope>
    <source>
        <strain evidence="1 2">S-16</strain>
    </source>
</reference>
<dbReference type="AlphaFoldDB" id="A0A3N7JR53"/>
<sequence>MKHINGTGMHHESRRRAQFSAEYRISLSGISYSGSITLDGCRPAAFRGHMSWTPGTIWPARAVERDVRETIQYLDVEKLLIGAPE</sequence>
<reference evidence="1 2" key="1">
    <citation type="submission" date="2018-08" db="EMBL/GenBank/DDBJ databases">
        <authorList>
            <person name="Khan S.A."/>
            <person name="Jeon C.O."/>
            <person name="Chun B.H."/>
            <person name="Jeong S.E."/>
        </authorList>
    </citation>
    <scope>NUCLEOTIDE SEQUENCE [LARGE SCALE GENOMIC DNA]</scope>
    <source>
        <strain evidence="1 2">S-16</strain>
    </source>
</reference>
<dbReference type="Proteomes" id="UP000267464">
    <property type="component" value="Unassembled WGS sequence"/>
</dbReference>
<keyword evidence="2" id="KW-1185">Reference proteome</keyword>
<accession>A0A3N7JR53</accession>
<gene>
    <name evidence="1" type="ORF">DZC73_15145</name>
</gene>
<evidence type="ECO:0000313" key="1">
    <source>
        <dbReference type="EMBL" id="RQP23489.1"/>
    </source>
</evidence>
<name>A0A3N7JR53_9BURK</name>
<evidence type="ECO:0000313" key="2">
    <source>
        <dbReference type="Proteomes" id="UP000267464"/>
    </source>
</evidence>
<proteinExistence type="predicted"/>
<dbReference type="EMBL" id="QUSW01000004">
    <property type="protein sequence ID" value="RQP23489.1"/>
    <property type="molecule type" value="Genomic_DNA"/>
</dbReference>